<protein>
    <submittedName>
        <fullName evidence="1">DUF192 domain-containing protein</fullName>
    </submittedName>
</protein>
<sequence>MNLSNEQLLAGETRQAYRFFQRLRGLMFTGQLNSGAGLHIKPCRSIHTFFMNYPIDVVYVNELNVVIAIDESMEPGKLGKVYADAASVVELPVGTVKKTMTKQGHSLDFVNN</sequence>
<dbReference type="InterPro" id="IPR038695">
    <property type="entry name" value="Saro_0823-like_sf"/>
</dbReference>
<keyword evidence="2" id="KW-1185">Reference proteome</keyword>
<dbReference type="RefSeq" id="WP_386062483.1">
    <property type="nucleotide sequence ID" value="NZ_JBHTKL010000005.1"/>
</dbReference>
<evidence type="ECO:0000313" key="2">
    <source>
        <dbReference type="Proteomes" id="UP001596990"/>
    </source>
</evidence>
<organism evidence="1 2">
    <name type="scientific">Thalassobacillus hwangdonensis</name>
    <dbReference type="NCBI Taxonomy" id="546108"/>
    <lineage>
        <taxon>Bacteria</taxon>
        <taxon>Bacillati</taxon>
        <taxon>Bacillota</taxon>
        <taxon>Bacilli</taxon>
        <taxon>Bacillales</taxon>
        <taxon>Bacillaceae</taxon>
        <taxon>Thalassobacillus</taxon>
    </lineage>
</organism>
<reference evidence="2" key="1">
    <citation type="journal article" date="2019" name="Int. J. Syst. Evol. Microbiol.">
        <title>The Global Catalogue of Microorganisms (GCM) 10K type strain sequencing project: providing services to taxonomists for standard genome sequencing and annotation.</title>
        <authorList>
            <consortium name="The Broad Institute Genomics Platform"/>
            <consortium name="The Broad Institute Genome Sequencing Center for Infectious Disease"/>
            <person name="Wu L."/>
            <person name="Ma J."/>
        </authorList>
    </citation>
    <scope>NUCLEOTIDE SEQUENCE [LARGE SCALE GENOMIC DNA]</scope>
    <source>
        <strain evidence="2">CCUG 56607</strain>
    </source>
</reference>
<name>A0ABW3L1I3_9BACI</name>
<gene>
    <name evidence="1" type="ORF">ACFQ2J_12110</name>
</gene>
<comment type="caution">
    <text evidence="1">The sequence shown here is derived from an EMBL/GenBank/DDBJ whole genome shotgun (WGS) entry which is preliminary data.</text>
</comment>
<dbReference type="InterPro" id="IPR003795">
    <property type="entry name" value="DUF192"/>
</dbReference>
<dbReference type="Pfam" id="PF02643">
    <property type="entry name" value="DUF192"/>
    <property type="match status" value="1"/>
</dbReference>
<accession>A0ABW3L1I3</accession>
<dbReference type="Proteomes" id="UP001596990">
    <property type="component" value="Unassembled WGS sequence"/>
</dbReference>
<evidence type="ECO:0000313" key="1">
    <source>
        <dbReference type="EMBL" id="MFD1019921.1"/>
    </source>
</evidence>
<dbReference type="Gene3D" id="2.60.120.1140">
    <property type="entry name" value="Protein of unknown function DUF192"/>
    <property type="match status" value="1"/>
</dbReference>
<dbReference type="EMBL" id="JBHTKL010000005">
    <property type="protein sequence ID" value="MFD1019921.1"/>
    <property type="molecule type" value="Genomic_DNA"/>
</dbReference>
<proteinExistence type="predicted"/>